<reference evidence="3" key="1">
    <citation type="submission" date="2017-02" db="EMBL/GenBank/DDBJ databases">
        <title>Comparative genomics and description of representatives of a novel lineage of planctomycetes thriving in anoxic sediments.</title>
        <authorList>
            <person name="Spring S."/>
            <person name="Bunk B."/>
            <person name="Sproer C."/>
        </authorList>
    </citation>
    <scope>NUCLEOTIDE SEQUENCE [LARGE SCALE GENOMIC DNA]</scope>
    <source>
        <strain evidence="3">ST-NAGAB-D1</strain>
    </source>
</reference>
<evidence type="ECO:0000313" key="3">
    <source>
        <dbReference type="Proteomes" id="UP000189674"/>
    </source>
</evidence>
<sequence length="166" mass="19242">MNKTGHKRSGAGKWARRGTRPTAWRQTQYEYLYVLGAACPQTGQTVGLLAPCLNTDSVNAFFREFEKEVDPAVHVFMIWDQAGFHTSKKVKVPENVTIIPLPPYSPQLNPIETLWLYLRQHHWSNRVYDGYDHLRRAANQAWHKVCLNTRKIKSICRAKYIENAFI</sequence>
<protein>
    <recommendedName>
        <fullName evidence="1">Tc1-like transposase DDE domain-containing protein</fullName>
    </recommendedName>
</protein>
<dbReference type="Proteomes" id="UP000189674">
    <property type="component" value="Chromosome"/>
</dbReference>
<dbReference type="AlphaFoldDB" id="A0A1U9NMI6"/>
<accession>A0A1U9NMI6</accession>
<feature type="domain" description="Tc1-like transposase DDE" evidence="1">
    <location>
        <begin position="13"/>
        <end position="134"/>
    </location>
</feature>
<dbReference type="Gene3D" id="3.30.420.10">
    <property type="entry name" value="Ribonuclease H-like superfamily/Ribonuclease H"/>
    <property type="match status" value="1"/>
</dbReference>
<dbReference type="STRING" id="1936003.STSP2_02310"/>
<dbReference type="Pfam" id="PF13358">
    <property type="entry name" value="DDE_3"/>
    <property type="match status" value="1"/>
</dbReference>
<organism evidence="2 3">
    <name type="scientific">Anaerohalosphaera lusitana</name>
    <dbReference type="NCBI Taxonomy" id="1936003"/>
    <lineage>
        <taxon>Bacteria</taxon>
        <taxon>Pseudomonadati</taxon>
        <taxon>Planctomycetota</taxon>
        <taxon>Phycisphaerae</taxon>
        <taxon>Sedimentisphaerales</taxon>
        <taxon>Anaerohalosphaeraceae</taxon>
        <taxon>Anaerohalosphaera</taxon>
    </lineage>
</organism>
<proteinExistence type="predicted"/>
<evidence type="ECO:0000313" key="2">
    <source>
        <dbReference type="EMBL" id="AQT69123.1"/>
    </source>
</evidence>
<dbReference type="RefSeq" id="WP_205847874.1">
    <property type="nucleotide sequence ID" value="NZ_CP019791.1"/>
</dbReference>
<dbReference type="EMBL" id="CP019791">
    <property type="protein sequence ID" value="AQT69123.1"/>
    <property type="molecule type" value="Genomic_DNA"/>
</dbReference>
<keyword evidence="3" id="KW-1185">Reference proteome</keyword>
<dbReference type="KEGG" id="alus:STSP2_02310"/>
<dbReference type="InterPro" id="IPR036397">
    <property type="entry name" value="RNaseH_sf"/>
</dbReference>
<gene>
    <name evidence="2" type="ORF">STSP2_02310</name>
</gene>
<evidence type="ECO:0000259" key="1">
    <source>
        <dbReference type="Pfam" id="PF13358"/>
    </source>
</evidence>
<name>A0A1U9NMI6_9BACT</name>
<dbReference type="NCBIfam" id="NF033545">
    <property type="entry name" value="transpos_IS630"/>
    <property type="match status" value="1"/>
</dbReference>
<dbReference type="GO" id="GO:0003676">
    <property type="term" value="F:nucleic acid binding"/>
    <property type="evidence" value="ECO:0007669"/>
    <property type="project" value="InterPro"/>
</dbReference>
<dbReference type="InterPro" id="IPR047655">
    <property type="entry name" value="Transpos_IS630-like"/>
</dbReference>
<dbReference type="InterPro" id="IPR038717">
    <property type="entry name" value="Tc1-like_DDE_dom"/>
</dbReference>